<keyword evidence="6" id="KW-1185">Reference proteome</keyword>
<dbReference type="GO" id="GO:0016740">
    <property type="term" value="F:transferase activity"/>
    <property type="evidence" value="ECO:0007669"/>
    <property type="project" value="UniProtKB-KW"/>
</dbReference>
<reference evidence="5" key="1">
    <citation type="submission" date="2022-12" db="EMBL/GenBank/DDBJ databases">
        <title>Draft genome assemblies for two species of Escallonia (Escalloniales).</title>
        <authorList>
            <person name="Chanderbali A."/>
            <person name="Dervinis C."/>
            <person name="Anghel I."/>
            <person name="Soltis D."/>
            <person name="Soltis P."/>
            <person name="Zapata F."/>
        </authorList>
    </citation>
    <scope>NUCLEOTIDE SEQUENCE</scope>
    <source>
        <strain evidence="5">UCBG64.0493</strain>
        <tissue evidence="5">Leaf</tissue>
    </source>
</reference>
<organism evidence="5 6">
    <name type="scientific">Escallonia herrerae</name>
    <dbReference type="NCBI Taxonomy" id="1293975"/>
    <lineage>
        <taxon>Eukaryota</taxon>
        <taxon>Viridiplantae</taxon>
        <taxon>Streptophyta</taxon>
        <taxon>Embryophyta</taxon>
        <taxon>Tracheophyta</taxon>
        <taxon>Spermatophyta</taxon>
        <taxon>Magnoliopsida</taxon>
        <taxon>eudicotyledons</taxon>
        <taxon>Gunneridae</taxon>
        <taxon>Pentapetalae</taxon>
        <taxon>asterids</taxon>
        <taxon>campanulids</taxon>
        <taxon>Escalloniales</taxon>
        <taxon>Escalloniaceae</taxon>
        <taxon>Escallonia</taxon>
    </lineage>
</organism>
<dbReference type="EMBL" id="JAVXUP010001015">
    <property type="protein sequence ID" value="KAK3017255.1"/>
    <property type="molecule type" value="Genomic_DNA"/>
</dbReference>
<proteinExistence type="inferred from homology"/>
<dbReference type="Proteomes" id="UP001188597">
    <property type="component" value="Unassembled WGS sequence"/>
</dbReference>
<keyword evidence="2" id="KW-0808">Transferase</keyword>
<dbReference type="InterPro" id="IPR051283">
    <property type="entry name" value="Sec_Metabolite_Acyltrans"/>
</dbReference>
<dbReference type="InterPro" id="IPR000782">
    <property type="entry name" value="FAS1_domain"/>
</dbReference>
<accession>A0AA88W517</accession>
<evidence type="ECO:0000256" key="1">
    <source>
        <dbReference type="ARBA" id="ARBA00007843"/>
    </source>
</evidence>
<dbReference type="InterPro" id="IPR036378">
    <property type="entry name" value="FAS1_dom_sf"/>
</dbReference>
<dbReference type="Pfam" id="PF02458">
    <property type="entry name" value="Transferase"/>
    <property type="match status" value="1"/>
</dbReference>
<dbReference type="Pfam" id="PF02469">
    <property type="entry name" value="Fasciclin"/>
    <property type="match status" value="1"/>
</dbReference>
<protein>
    <recommendedName>
        <fullName evidence="4">FAS1 domain-containing protein</fullName>
    </recommendedName>
</protein>
<evidence type="ECO:0000256" key="2">
    <source>
        <dbReference type="ARBA" id="ARBA00022679"/>
    </source>
</evidence>
<dbReference type="SUPFAM" id="SSF52777">
    <property type="entry name" value="CoA-dependent acyltransferases"/>
    <property type="match status" value="1"/>
</dbReference>
<evidence type="ECO:0000256" key="3">
    <source>
        <dbReference type="SAM" id="MobiDB-lite"/>
    </source>
</evidence>
<feature type="domain" description="FAS1" evidence="4">
    <location>
        <begin position="448"/>
        <end position="582"/>
    </location>
</feature>
<dbReference type="PANTHER" id="PTHR31896">
    <property type="entry name" value="FAMILY REGULATORY PROTEIN, PUTATIVE (AFU_ORTHOLOGUE AFUA_3G14730)-RELATED"/>
    <property type="match status" value="1"/>
</dbReference>
<dbReference type="Gene3D" id="2.30.180.10">
    <property type="entry name" value="FAS1 domain"/>
    <property type="match status" value="1"/>
</dbReference>
<sequence>MSPILISKSTIFPDQKSTAGDLKLSVSDLPMLSCHYIQKGGLFTRPPFPITELIALLKRGLSQTLSHFPPLAGRFKTDADGCIYITCNDAGVEFVHANATHVSIYDILSPTHVPDFVKGFFSFDHTVSYDGHFKPILAVRVTELADGVFISCAVNHAVTDGTSFWNFFNTFAEVCRGAAKITRPPNFRRDSVLISQAVLKIPDRGPKVTFDVDAPLKERIFSFSRESILKLKAKTNNWKRISHRSGEINAGELMGKQRNDPLKASDGKITAIIESWLRNAVSMTEKESPTPTAEISSFQSLCALLWRAVTRARNLPASKTTTFRMAVNCRNRLEPKLDPVYFGNAIQSIPTNAPASDDWLRDSVQIQLTFCSLLSYWACYHPRNRRNTTTHSPFRGVQRPSPSSPPVKTLVNHTPHDRDLPLPSTVALNLPTSYRLPEVSTRNNLMGSSNKYRKVREIESFGKFGDMMVEMLPEDLTFTIFIPSEKAFERDLRFREDESLVGEKVNDTYAVLTRLLGFSAVPRMIHSGAIPNGKEISYDSLSGYSLFMSRDLDGMVVVNGVRSKVVDCRKGKIVVHIMDGVIMEADFEQSVQPDYGEEG</sequence>
<dbReference type="SUPFAM" id="SSF82153">
    <property type="entry name" value="FAS1 domain"/>
    <property type="match status" value="1"/>
</dbReference>
<dbReference type="InterPro" id="IPR023213">
    <property type="entry name" value="CAT-like_dom_sf"/>
</dbReference>
<dbReference type="AlphaFoldDB" id="A0AA88W517"/>
<evidence type="ECO:0000259" key="4">
    <source>
        <dbReference type="PROSITE" id="PS50213"/>
    </source>
</evidence>
<dbReference type="Gene3D" id="3.30.559.10">
    <property type="entry name" value="Chloramphenicol acetyltransferase-like domain"/>
    <property type="match status" value="2"/>
</dbReference>
<dbReference type="PANTHER" id="PTHR31896:SF64">
    <property type="entry name" value="TRICHOTHECENE 3-O-ACETYLTRANSFERASE"/>
    <property type="match status" value="1"/>
</dbReference>
<evidence type="ECO:0000313" key="6">
    <source>
        <dbReference type="Proteomes" id="UP001188597"/>
    </source>
</evidence>
<name>A0AA88W517_9ASTE</name>
<dbReference type="PROSITE" id="PS50213">
    <property type="entry name" value="FAS1"/>
    <property type="match status" value="1"/>
</dbReference>
<gene>
    <name evidence="5" type="ORF">RJ639_005543</name>
</gene>
<evidence type="ECO:0000313" key="5">
    <source>
        <dbReference type="EMBL" id="KAK3017255.1"/>
    </source>
</evidence>
<comment type="caution">
    <text evidence="5">The sequence shown here is derived from an EMBL/GenBank/DDBJ whole genome shotgun (WGS) entry which is preliminary data.</text>
</comment>
<comment type="similarity">
    <text evidence="1">Belongs to the fasciclin-like AGP family.</text>
</comment>
<feature type="region of interest" description="Disordered" evidence="3">
    <location>
        <begin position="388"/>
        <end position="408"/>
    </location>
</feature>